<protein>
    <submittedName>
        <fullName evidence="2">Uncharacterized protein</fullName>
    </submittedName>
</protein>
<keyword evidence="1" id="KW-1185">Reference proteome</keyword>
<evidence type="ECO:0000313" key="1">
    <source>
        <dbReference type="Proteomes" id="UP000887577"/>
    </source>
</evidence>
<dbReference type="AlphaFoldDB" id="A0A914Z3T4"/>
<proteinExistence type="predicted"/>
<name>A0A914Z3T4_9BILA</name>
<evidence type="ECO:0000313" key="2">
    <source>
        <dbReference type="WBParaSite" id="PSU_v2.g4914.t1"/>
    </source>
</evidence>
<dbReference type="Proteomes" id="UP000887577">
    <property type="component" value="Unplaced"/>
</dbReference>
<accession>A0A914Z3T4</accession>
<organism evidence="1 2">
    <name type="scientific">Panagrolaimus superbus</name>
    <dbReference type="NCBI Taxonomy" id="310955"/>
    <lineage>
        <taxon>Eukaryota</taxon>
        <taxon>Metazoa</taxon>
        <taxon>Ecdysozoa</taxon>
        <taxon>Nematoda</taxon>
        <taxon>Chromadorea</taxon>
        <taxon>Rhabditida</taxon>
        <taxon>Tylenchina</taxon>
        <taxon>Panagrolaimomorpha</taxon>
        <taxon>Panagrolaimoidea</taxon>
        <taxon>Panagrolaimidae</taxon>
        <taxon>Panagrolaimus</taxon>
    </lineage>
</organism>
<reference evidence="2" key="1">
    <citation type="submission" date="2022-11" db="UniProtKB">
        <authorList>
            <consortium name="WormBaseParasite"/>
        </authorList>
    </citation>
    <scope>IDENTIFICATION</scope>
</reference>
<dbReference type="WBParaSite" id="PSU_v2.g4914.t1">
    <property type="protein sequence ID" value="PSU_v2.g4914.t1"/>
    <property type="gene ID" value="PSU_v2.g4914"/>
</dbReference>
<sequence>MNQYVTVCETELATLPRNEDTSDDEINKFFADFYFAVNQPNEEKLTELINAKLSTTYNLSDSLLASSYLLEKAMNWMKDAKSECLDGLGIDKMISDAKKKIQNLGISEQTRKYRKELLQYGNDHKVTQFKDFLKDPTKQILWLSTAEPLAIATMIPATLKETDKNFCKHDNYIMSPLSSFMHSQEETLAFFDSPTSKPLIIIDTNDKKIEADSIKIFAQNTAKIIANNTLAKLVIISKDNSLFANEFKHPKIKISFNDYNKKPSAKFIRLQDEWVKLKTLLKNGIEPELLKELMSFERIRIGKPLNGHSKNDRRATYKNGRINVIELGTNEALKATLNNKAKTMKKNIHRIGLC</sequence>